<dbReference type="NCBIfam" id="NF001243">
    <property type="entry name" value="PRK00216.1-4"/>
    <property type="match status" value="1"/>
</dbReference>
<comment type="caution">
    <text evidence="6">Lacks conserved residue(s) required for the propagation of feature annotation.</text>
</comment>
<dbReference type="Proteomes" id="UP000277108">
    <property type="component" value="Unassembled WGS sequence"/>
</dbReference>
<name>A0A3N5BSI5_9BACL</name>
<dbReference type="PANTHER" id="PTHR43591:SF24">
    <property type="entry name" value="2-METHOXY-6-POLYPRENYL-1,4-BENZOQUINOL METHYLASE, MITOCHONDRIAL"/>
    <property type="match status" value="1"/>
</dbReference>
<dbReference type="PROSITE" id="PS51608">
    <property type="entry name" value="SAM_MT_UBIE"/>
    <property type="match status" value="1"/>
</dbReference>
<sequence>MKTDKEKYVHKVFENISNEYDELNDIISFKQHKVWRKDANQKLNVQSNERVLDVCCGTGDWTIQHALKLTDGFVTGLDFSRNMLNIGKDKISKHNVENIEFIEGNAMELPFENNTFDVVSIGFGLRNVPDYEKALQEIYRVLKPGGRLACLETSQPTKPIIKEGFQVYFKYIMPVFGKLFAKKQEEYNWLQKSTFGFLSPKELAKLFAQVGFDHIEYKTYSFGASALHYGVKQK</sequence>
<dbReference type="PROSITE" id="PS01184">
    <property type="entry name" value="UBIE_2"/>
    <property type="match status" value="1"/>
</dbReference>
<keyword evidence="1 6" id="KW-0474">Menaquinone biosynthesis</keyword>
<comment type="function">
    <text evidence="5 6">Methyltransferase required for the conversion of demethylmenaquinol (DMKH2) to menaquinol (MKH2).</text>
</comment>
<dbReference type="EC" id="2.1.1.163" evidence="6"/>
<reference evidence="7 8" key="1">
    <citation type="submission" date="2018-11" db="EMBL/GenBank/DDBJ databases">
        <title>Genomic Encyclopedia of Type Strains, Phase IV (KMG-IV): sequencing the most valuable type-strain genomes for metagenomic binning, comparative biology and taxonomic classification.</title>
        <authorList>
            <person name="Goeker M."/>
        </authorList>
    </citation>
    <scope>NUCLEOTIDE SEQUENCE [LARGE SCALE GENOMIC DNA]</scope>
    <source>
        <strain evidence="7 8">DSM 29158</strain>
    </source>
</reference>
<feature type="binding site" evidence="6">
    <location>
        <position position="78"/>
    </location>
    <ligand>
        <name>S-adenosyl-L-methionine</name>
        <dbReference type="ChEBI" id="CHEBI:59789"/>
    </ligand>
</feature>
<feature type="binding site" evidence="6">
    <location>
        <begin position="105"/>
        <end position="106"/>
    </location>
    <ligand>
        <name>S-adenosyl-L-methionine</name>
        <dbReference type="ChEBI" id="CHEBI:59789"/>
    </ligand>
</feature>
<keyword evidence="3 6" id="KW-0808">Transferase</keyword>
<gene>
    <name evidence="6" type="primary">menG</name>
    <name evidence="7" type="ORF">EDD62_0668</name>
</gene>
<dbReference type="Pfam" id="PF01209">
    <property type="entry name" value="Ubie_methyltran"/>
    <property type="match status" value="1"/>
</dbReference>
<evidence type="ECO:0000313" key="7">
    <source>
        <dbReference type="EMBL" id="RPF58030.1"/>
    </source>
</evidence>
<dbReference type="PROSITE" id="PS01183">
    <property type="entry name" value="UBIE_1"/>
    <property type="match status" value="1"/>
</dbReference>
<evidence type="ECO:0000256" key="6">
    <source>
        <dbReference type="HAMAP-Rule" id="MF_01813"/>
    </source>
</evidence>
<dbReference type="PANTHER" id="PTHR43591">
    <property type="entry name" value="METHYLTRANSFERASE"/>
    <property type="match status" value="1"/>
</dbReference>
<evidence type="ECO:0000256" key="4">
    <source>
        <dbReference type="ARBA" id="ARBA00022691"/>
    </source>
</evidence>
<dbReference type="InterPro" id="IPR004033">
    <property type="entry name" value="UbiE/COQ5_MeTrFase"/>
</dbReference>
<dbReference type="UniPathway" id="UPA00079">
    <property type="reaction ID" value="UER00169"/>
</dbReference>
<feature type="binding site" evidence="6">
    <location>
        <position position="58"/>
    </location>
    <ligand>
        <name>S-adenosyl-L-methionine</name>
        <dbReference type="ChEBI" id="CHEBI:59789"/>
    </ligand>
</feature>
<dbReference type="FunFam" id="3.40.50.150:FF:000086">
    <property type="entry name" value="Demethylmenaquinone methyltransferase"/>
    <property type="match status" value="1"/>
</dbReference>
<organism evidence="7 8">
    <name type="scientific">Abyssicoccus albus</name>
    <dbReference type="NCBI Taxonomy" id="1817405"/>
    <lineage>
        <taxon>Bacteria</taxon>
        <taxon>Bacillati</taxon>
        <taxon>Bacillota</taxon>
        <taxon>Bacilli</taxon>
        <taxon>Bacillales</taxon>
        <taxon>Abyssicoccaceae</taxon>
    </lineage>
</organism>
<dbReference type="GO" id="GO:0032259">
    <property type="term" value="P:methylation"/>
    <property type="evidence" value="ECO:0007669"/>
    <property type="project" value="UniProtKB-KW"/>
</dbReference>
<dbReference type="Gene3D" id="3.40.50.150">
    <property type="entry name" value="Vaccinia Virus protein VP39"/>
    <property type="match status" value="1"/>
</dbReference>
<evidence type="ECO:0000256" key="2">
    <source>
        <dbReference type="ARBA" id="ARBA00022603"/>
    </source>
</evidence>
<dbReference type="HAMAP" id="MF_01813">
    <property type="entry name" value="MenG_UbiE_methyltr"/>
    <property type="match status" value="1"/>
</dbReference>
<keyword evidence="2 6" id="KW-0489">Methyltransferase</keyword>
<dbReference type="EMBL" id="RKRK01000002">
    <property type="protein sequence ID" value="RPF58030.1"/>
    <property type="molecule type" value="Genomic_DNA"/>
</dbReference>
<proteinExistence type="inferred from homology"/>
<dbReference type="GO" id="GO:0009234">
    <property type="term" value="P:menaquinone biosynthetic process"/>
    <property type="evidence" value="ECO:0007669"/>
    <property type="project" value="UniProtKB-UniRule"/>
</dbReference>
<dbReference type="NCBIfam" id="NF001244">
    <property type="entry name" value="PRK00216.1-5"/>
    <property type="match status" value="1"/>
</dbReference>
<comment type="pathway">
    <text evidence="6">Quinol/quinone metabolism; menaquinone biosynthesis; menaquinol from 1,4-dihydroxy-2-naphthoate: step 2/2.</text>
</comment>
<comment type="caution">
    <text evidence="7">The sequence shown here is derived from an EMBL/GenBank/DDBJ whole genome shotgun (WGS) entry which is preliminary data.</text>
</comment>
<dbReference type="RefSeq" id="WP_123807526.1">
    <property type="nucleotide sequence ID" value="NZ_RKRK01000002.1"/>
</dbReference>
<dbReference type="GO" id="GO:0043770">
    <property type="term" value="F:demethylmenaquinone methyltransferase activity"/>
    <property type="evidence" value="ECO:0007669"/>
    <property type="project" value="UniProtKB-UniRule"/>
</dbReference>
<protein>
    <recommendedName>
        <fullName evidence="6">Demethylmenaquinone methyltransferase</fullName>
        <ecNumber evidence="6">2.1.1.163</ecNumber>
    </recommendedName>
</protein>
<evidence type="ECO:0000256" key="3">
    <source>
        <dbReference type="ARBA" id="ARBA00022679"/>
    </source>
</evidence>
<comment type="similarity">
    <text evidence="6">Belongs to the class I-like SAM-binding methyltransferase superfamily. MenG/UbiE family.</text>
</comment>
<dbReference type="OrthoDB" id="9808140at2"/>
<comment type="catalytic activity">
    <reaction evidence="6">
        <text>a 2-demethylmenaquinol + S-adenosyl-L-methionine = a menaquinol + S-adenosyl-L-homocysteine + H(+)</text>
        <dbReference type="Rhea" id="RHEA:42640"/>
        <dbReference type="Rhea" id="RHEA-COMP:9539"/>
        <dbReference type="Rhea" id="RHEA-COMP:9563"/>
        <dbReference type="ChEBI" id="CHEBI:15378"/>
        <dbReference type="ChEBI" id="CHEBI:18151"/>
        <dbReference type="ChEBI" id="CHEBI:55437"/>
        <dbReference type="ChEBI" id="CHEBI:57856"/>
        <dbReference type="ChEBI" id="CHEBI:59789"/>
        <dbReference type="EC" id="2.1.1.163"/>
    </reaction>
</comment>
<dbReference type="CDD" id="cd02440">
    <property type="entry name" value="AdoMet_MTases"/>
    <property type="match status" value="1"/>
</dbReference>
<dbReference type="AlphaFoldDB" id="A0A3N5BSI5"/>
<evidence type="ECO:0000313" key="8">
    <source>
        <dbReference type="Proteomes" id="UP000277108"/>
    </source>
</evidence>
<evidence type="ECO:0000256" key="5">
    <source>
        <dbReference type="ARBA" id="ARBA00059758"/>
    </source>
</evidence>
<dbReference type="SUPFAM" id="SSF53335">
    <property type="entry name" value="S-adenosyl-L-methionine-dependent methyltransferases"/>
    <property type="match status" value="1"/>
</dbReference>
<dbReference type="InterPro" id="IPR029063">
    <property type="entry name" value="SAM-dependent_MTases_sf"/>
</dbReference>
<dbReference type="InterPro" id="IPR023576">
    <property type="entry name" value="UbiE/COQ5_MeTrFase_CS"/>
</dbReference>
<accession>A0A3N5BSI5</accession>
<keyword evidence="4 6" id="KW-0949">S-adenosyl-L-methionine</keyword>
<evidence type="ECO:0000256" key="1">
    <source>
        <dbReference type="ARBA" id="ARBA00022428"/>
    </source>
</evidence>
<keyword evidence="8" id="KW-1185">Reference proteome</keyword>
<dbReference type="NCBIfam" id="TIGR01934">
    <property type="entry name" value="MenG_MenH_UbiE"/>
    <property type="match status" value="1"/>
</dbReference>